<dbReference type="EMBL" id="CP011125">
    <property type="protein sequence ID" value="AKF10751.1"/>
    <property type="molecule type" value="Genomic_DNA"/>
</dbReference>
<feature type="transmembrane region" description="Helical" evidence="2">
    <location>
        <begin position="6"/>
        <end position="24"/>
    </location>
</feature>
<evidence type="ECO:0000313" key="4">
    <source>
        <dbReference type="Proteomes" id="UP000034883"/>
    </source>
</evidence>
<keyword evidence="2" id="KW-0472">Membrane</keyword>
<feature type="transmembrane region" description="Helical" evidence="2">
    <location>
        <begin position="36"/>
        <end position="57"/>
    </location>
</feature>
<feature type="region of interest" description="Disordered" evidence="1">
    <location>
        <begin position="94"/>
        <end position="119"/>
    </location>
</feature>
<name>A0A0F6YLY9_9BACT</name>
<dbReference type="Gene3D" id="1.20.1280.290">
    <property type="match status" value="1"/>
</dbReference>
<keyword evidence="2" id="KW-1133">Transmembrane helix</keyword>
<evidence type="ECO:0000256" key="1">
    <source>
        <dbReference type="SAM" id="MobiDB-lite"/>
    </source>
</evidence>
<sequence>MDAGTRAIGIASAMTLVATLCWQLRAQWKKGSSEGVSRFLFIGQLGASTGFAIYSALIEDAVFVATNVATGCAAVAGLAITIVLRRRARRARSWRAGEASTHGAAGSHGAGRAASVGST</sequence>
<gene>
    <name evidence="3" type="ORF">DB32_007900</name>
</gene>
<dbReference type="KEGG" id="samy:DB32_007900"/>
<organism evidence="3 4">
    <name type="scientific">Sandaracinus amylolyticus</name>
    <dbReference type="NCBI Taxonomy" id="927083"/>
    <lineage>
        <taxon>Bacteria</taxon>
        <taxon>Pseudomonadati</taxon>
        <taxon>Myxococcota</taxon>
        <taxon>Polyangia</taxon>
        <taxon>Polyangiales</taxon>
        <taxon>Sandaracinaceae</taxon>
        <taxon>Sandaracinus</taxon>
    </lineage>
</organism>
<evidence type="ECO:0000313" key="3">
    <source>
        <dbReference type="EMBL" id="AKF10751.1"/>
    </source>
</evidence>
<feature type="transmembrane region" description="Helical" evidence="2">
    <location>
        <begin position="63"/>
        <end position="84"/>
    </location>
</feature>
<dbReference type="AlphaFoldDB" id="A0A0F6YLY9"/>
<proteinExistence type="predicted"/>
<protein>
    <submittedName>
        <fullName evidence="3">Uncharacterized protein</fullName>
    </submittedName>
</protein>
<accession>A0A0F6YLY9</accession>
<dbReference type="STRING" id="927083.DB32_007900"/>
<evidence type="ECO:0000256" key="2">
    <source>
        <dbReference type="SAM" id="Phobius"/>
    </source>
</evidence>
<dbReference type="RefSeq" id="WP_075097733.1">
    <property type="nucleotide sequence ID" value="NZ_CP011125.1"/>
</dbReference>
<keyword evidence="2" id="KW-0812">Transmembrane</keyword>
<keyword evidence="4" id="KW-1185">Reference proteome</keyword>
<reference evidence="3 4" key="1">
    <citation type="submission" date="2015-03" db="EMBL/GenBank/DDBJ databases">
        <title>Genome assembly of Sandaracinus amylolyticus DSM 53668.</title>
        <authorList>
            <person name="Sharma G."/>
            <person name="Subramanian S."/>
        </authorList>
    </citation>
    <scope>NUCLEOTIDE SEQUENCE [LARGE SCALE GENOMIC DNA]</scope>
    <source>
        <strain evidence="3 4">DSM 53668</strain>
    </source>
</reference>
<dbReference type="Proteomes" id="UP000034883">
    <property type="component" value="Chromosome"/>
</dbReference>